<evidence type="ECO:0000313" key="3">
    <source>
        <dbReference type="Proteomes" id="UP000574390"/>
    </source>
</evidence>
<protein>
    <submittedName>
        <fullName evidence="2">Uncharacterized protein</fullName>
    </submittedName>
</protein>
<reference evidence="2 3" key="1">
    <citation type="submission" date="2020-04" db="EMBL/GenBank/DDBJ databases">
        <title>Perkinsus olseni comparative genomics.</title>
        <authorList>
            <person name="Bogema D.R."/>
        </authorList>
    </citation>
    <scope>NUCLEOTIDE SEQUENCE [LARGE SCALE GENOMIC DNA]</scope>
    <source>
        <strain evidence="2">ATCC PRA-205</strain>
    </source>
</reference>
<sequence length="110" mass="12305">DIVGHLPPGDSVEIYKRWLLLVRCGKGTPPLGVCVRRSGLEKARKVAAKLGSEHWEWFNLNAKICEPARPRKHPRRSPETSGSGTDDIDHQNQTKRAGKRAPTDQIMMTP</sequence>
<accession>A0A7J6QIS9</accession>
<feature type="region of interest" description="Disordered" evidence="1">
    <location>
        <begin position="66"/>
        <end position="110"/>
    </location>
</feature>
<evidence type="ECO:0000256" key="1">
    <source>
        <dbReference type="SAM" id="MobiDB-lite"/>
    </source>
</evidence>
<evidence type="ECO:0000313" key="2">
    <source>
        <dbReference type="EMBL" id="KAF4708524.1"/>
    </source>
</evidence>
<dbReference type="Proteomes" id="UP000574390">
    <property type="component" value="Unassembled WGS sequence"/>
</dbReference>
<organism evidence="2 3">
    <name type="scientific">Perkinsus olseni</name>
    <name type="common">Perkinsus atlanticus</name>
    <dbReference type="NCBI Taxonomy" id="32597"/>
    <lineage>
        <taxon>Eukaryota</taxon>
        <taxon>Sar</taxon>
        <taxon>Alveolata</taxon>
        <taxon>Perkinsozoa</taxon>
        <taxon>Perkinsea</taxon>
        <taxon>Perkinsida</taxon>
        <taxon>Perkinsidae</taxon>
        <taxon>Perkinsus</taxon>
    </lineage>
</organism>
<comment type="caution">
    <text evidence="2">The sequence shown here is derived from an EMBL/GenBank/DDBJ whole genome shotgun (WGS) entry which is preliminary data.</text>
</comment>
<feature type="non-terminal residue" evidence="2">
    <location>
        <position position="1"/>
    </location>
</feature>
<proteinExistence type="predicted"/>
<dbReference type="EMBL" id="JABANM010029125">
    <property type="protein sequence ID" value="KAF4708524.1"/>
    <property type="molecule type" value="Genomic_DNA"/>
</dbReference>
<dbReference type="AlphaFoldDB" id="A0A7J6QIS9"/>
<feature type="non-terminal residue" evidence="2">
    <location>
        <position position="110"/>
    </location>
</feature>
<gene>
    <name evidence="2" type="ORF">FOZ62_021460</name>
</gene>
<name>A0A7J6QIS9_PEROL</name>